<evidence type="ECO:0000256" key="2">
    <source>
        <dbReference type="ARBA" id="ARBA00022692"/>
    </source>
</evidence>
<evidence type="ECO:0000256" key="1">
    <source>
        <dbReference type="ARBA" id="ARBA00004141"/>
    </source>
</evidence>
<keyword evidence="2 5" id="KW-0812">Transmembrane</keyword>
<dbReference type="EMBL" id="CAIY01000025">
    <property type="protein sequence ID" value="CCH66552.1"/>
    <property type="molecule type" value="Genomic_DNA"/>
</dbReference>
<comment type="caution">
    <text evidence="7">The sequence shown here is derived from an EMBL/GenBank/DDBJ whole genome shotgun (WGS) entry which is preliminary data.</text>
</comment>
<gene>
    <name evidence="7" type="ORF">RINTHH_3970</name>
</gene>
<sequence>MGCIDTLLTSVIADSLTRVEHKSNKELICQDIANLISGLFGGLPGADATIGTIVNIQTGAKTALSGVTRSLVLIIVILSAARLAQNIPMSVLTGIALKVGLDILDWNFLKCAHKVSLKGALIMYDVLFLTIFVDLIVAVGVGLFIANILTIEHLFNLQSKEVKTISDTDEKINLTNIERSLLEQVNGRILLFYLNSPMIFRVAKAISREHSAMRDADALIIDLSDVPYQC</sequence>
<evidence type="ECO:0000313" key="7">
    <source>
        <dbReference type="EMBL" id="CCH66552.1"/>
    </source>
</evidence>
<proteinExistence type="predicted"/>
<reference evidence="8" key="2">
    <citation type="submission" date="2016-01" db="EMBL/GenBank/DDBJ databases">
        <title>Diatom-associated endosymboitic cyanobacterium lacks core nitrogen metabolism enzymes.</title>
        <authorList>
            <person name="Hilton J.A."/>
            <person name="Foster R.A."/>
            <person name="Tripp H.J."/>
            <person name="Carter B.J."/>
            <person name="Zehr J.P."/>
            <person name="Villareal T.A."/>
        </authorList>
    </citation>
    <scope>NUCLEOTIDE SEQUENCE [LARGE SCALE GENOMIC DNA]</scope>
    <source>
        <strain evidence="8">HH01</strain>
    </source>
</reference>
<feature type="transmembrane region" description="Helical" evidence="5">
    <location>
        <begin position="121"/>
        <end position="149"/>
    </location>
</feature>
<feature type="transmembrane region" description="Helical" evidence="5">
    <location>
        <begin position="63"/>
        <end position="81"/>
    </location>
</feature>
<dbReference type="InterPro" id="IPR011547">
    <property type="entry name" value="SLC26A/SulP_dom"/>
</dbReference>
<dbReference type="AlphaFoldDB" id="M1WXW9"/>
<dbReference type="PANTHER" id="PTHR43310">
    <property type="entry name" value="SULFATE TRANSPORTER YBAR-RELATED"/>
    <property type="match status" value="1"/>
</dbReference>
<name>M1WXW9_9NOST</name>
<feature type="domain" description="SLC26A/SulP transporter" evidence="6">
    <location>
        <begin position="2"/>
        <end position="124"/>
    </location>
</feature>
<keyword evidence="4 5" id="KW-0472">Membrane</keyword>
<accession>M1WXW9</accession>
<comment type="subcellular location">
    <subcellularLocation>
        <location evidence="1">Membrane</location>
        <topology evidence="1">Multi-pass membrane protein</topology>
    </subcellularLocation>
</comment>
<organism evidence="7 8">
    <name type="scientific">Richelia intracellularis HH01</name>
    <dbReference type="NCBI Taxonomy" id="1165094"/>
    <lineage>
        <taxon>Bacteria</taxon>
        <taxon>Bacillati</taxon>
        <taxon>Cyanobacteriota</taxon>
        <taxon>Cyanophyceae</taxon>
        <taxon>Nostocales</taxon>
        <taxon>Nostocaceae</taxon>
        <taxon>Richelia</taxon>
    </lineage>
</organism>
<dbReference type="PANTHER" id="PTHR43310:SF1">
    <property type="entry name" value="SULFATE TRANSPORTER YBAR-RELATED"/>
    <property type="match status" value="1"/>
</dbReference>
<evidence type="ECO:0000256" key="3">
    <source>
        <dbReference type="ARBA" id="ARBA00022989"/>
    </source>
</evidence>
<keyword evidence="3 5" id="KW-1133">Transmembrane helix</keyword>
<keyword evidence="8" id="KW-1185">Reference proteome</keyword>
<evidence type="ECO:0000259" key="6">
    <source>
        <dbReference type="Pfam" id="PF00916"/>
    </source>
</evidence>
<dbReference type="Proteomes" id="UP000053051">
    <property type="component" value="Unassembled WGS sequence"/>
</dbReference>
<reference evidence="7 8" key="1">
    <citation type="submission" date="2012-05" db="EMBL/GenBank/DDBJ databases">
        <authorList>
            <person name="Hilton J."/>
        </authorList>
    </citation>
    <scope>NUCLEOTIDE SEQUENCE [LARGE SCALE GENOMIC DNA]</scope>
    <source>
        <strain evidence="7 8">HH01</strain>
    </source>
</reference>
<evidence type="ECO:0000313" key="8">
    <source>
        <dbReference type="Proteomes" id="UP000053051"/>
    </source>
</evidence>
<dbReference type="STRING" id="1165094.RINTHH_3970"/>
<dbReference type="Pfam" id="PF00916">
    <property type="entry name" value="Sulfate_transp"/>
    <property type="match status" value="1"/>
</dbReference>
<dbReference type="GO" id="GO:0016020">
    <property type="term" value="C:membrane"/>
    <property type="evidence" value="ECO:0007669"/>
    <property type="project" value="UniProtKB-SubCell"/>
</dbReference>
<evidence type="ECO:0000256" key="4">
    <source>
        <dbReference type="ARBA" id="ARBA00023136"/>
    </source>
</evidence>
<protein>
    <submittedName>
        <fullName evidence="7">Sulfate permease</fullName>
    </submittedName>
</protein>
<evidence type="ECO:0000256" key="5">
    <source>
        <dbReference type="SAM" id="Phobius"/>
    </source>
</evidence>
<dbReference type="InterPro" id="IPR052706">
    <property type="entry name" value="Membrane-Transporter-like"/>
</dbReference>